<feature type="transmembrane region" description="Helical" evidence="5">
    <location>
        <begin position="114"/>
        <end position="131"/>
    </location>
</feature>
<gene>
    <name evidence="6" type="ORF">NCCP691_09300</name>
</gene>
<feature type="transmembrane region" description="Helical" evidence="5">
    <location>
        <begin position="152"/>
        <end position="170"/>
    </location>
</feature>
<evidence type="ECO:0000313" key="6">
    <source>
        <dbReference type="EMBL" id="GIZ50916.1"/>
    </source>
</evidence>
<evidence type="ECO:0000313" key="7">
    <source>
        <dbReference type="Proteomes" id="UP000887222"/>
    </source>
</evidence>
<dbReference type="InterPro" id="IPR052951">
    <property type="entry name" value="Tellurite_res_ion_channel"/>
</dbReference>
<dbReference type="Proteomes" id="UP000887222">
    <property type="component" value="Unassembled WGS sequence"/>
</dbReference>
<keyword evidence="4 5" id="KW-0472">Membrane</keyword>
<dbReference type="CDD" id="cd09323">
    <property type="entry name" value="TDT_SLAC1_like"/>
    <property type="match status" value="1"/>
</dbReference>
<organism evidence="6 7">
    <name type="scientific">Noviherbaspirillum aridicola</name>
    <dbReference type="NCBI Taxonomy" id="2849687"/>
    <lineage>
        <taxon>Bacteria</taxon>
        <taxon>Pseudomonadati</taxon>
        <taxon>Pseudomonadota</taxon>
        <taxon>Betaproteobacteria</taxon>
        <taxon>Burkholderiales</taxon>
        <taxon>Oxalobacteraceae</taxon>
        <taxon>Noviherbaspirillum</taxon>
    </lineage>
</organism>
<keyword evidence="7" id="KW-1185">Reference proteome</keyword>
<feature type="transmembrane region" description="Helical" evidence="5">
    <location>
        <begin position="290"/>
        <end position="312"/>
    </location>
</feature>
<evidence type="ECO:0000256" key="4">
    <source>
        <dbReference type="ARBA" id="ARBA00023136"/>
    </source>
</evidence>
<dbReference type="InterPro" id="IPR038665">
    <property type="entry name" value="Voltage-dep_anion_channel_sf"/>
</dbReference>
<sequence>MSAAIPDTFVRPVNRLEHFPVALFASSMGLSGLAIAWQQAHKLLGAPVLVVAALRGMASALFLLLLVAYAGKWLHHRRAALEEAGHPARAGFLATVSISILLLAAVWMEQAPRAAGWIWAAGALLHIGLTLRTMHGWLHHDRHLVAHVNPSWFIPVVGNLVVPVAGVRFASPEVSWFFFSVGIVFWAVLLTIVLYRLFFHEPLPPKLVPTLFILLAPPAVGFVAWTSLTGQVDAFGRVLFYFALFIGLLLAADMRRFLALPFFASSWACSFPLAALTVAALAMLRLAGNRFLAGLALALLALLTLVVALLAFRTLLALRRGELCVPD</sequence>
<keyword evidence="3 5" id="KW-1133">Transmembrane helix</keyword>
<name>A0ABQ4Q1J9_9BURK</name>
<keyword evidence="2 5" id="KW-0812">Transmembrane</keyword>
<feature type="transmembrane region" description="Helical" evidence="5">
    <location>
        <begin position="259"/>
        <end position="284"/>
    </location>
</feature>
<reference evidence="6 7" key="1">
    <citation type="journal article" date="2022" name="Int. J. Syst. Evol. Microbiol.">
        <title>Noviherbaspirillum aridicola sp. nov., isolated from an arid soil in Pakistan.</title>
        <authorList>
            <person name="Khan I.U."/>
            <person name="Saqib M."/>
            <person name="Amin A."/>
            <person name="Hussain F."/>
            <person name="Li L."/>
            <person name="Liu Y.H."/>
            <person name="Fang B.Z."/>
            <person name="Ahmed I."/>
            <person name="Li W.J."/>
        </authorList>
    </citation>
    <scope>NUCLEOTIDE SEQUENCE [LARGE SCALE GENOMIC DNA]</scope>
    <source>
        <strain evidence="6 7">NCCP-691</strain>
    </source>
</reference>
<feature type="transmembrane region" description="Helical" evidence="5">
    <location>
        <begin position="90"/>
        <end position="108"/>
    </location>
</feature>
<feature type="transmembrane region" description="Helical" evidence="5">
    <location>
        <begin position="46"/>
        <end position="69"/>
    </location>
</feature>
<comment type="caution">
    <text evidence="6">The sequence shown here is derived from an EMBL/GenBank/DDBJ whole genome shotgun (WGS) entry which is preliminary data.</text>
</comment>
<dbReference type="Gene3D" id="1.50.10.150">
    <property type="entry name" value="Voltage-dependent anion channel"/>
    <property type="match status" value="1"/>
</dbReference>
<feature type="transmembrane region" description="Helical" evidence="5">
    <location>
        <begin position="234"/>
        <end position="252"/>
    </location>
</feature>
<dbReference type="PANTHER" id="PTHR37955">
    <property type="entry name" value="TELLURITE RESISTANCE PROTEIN TEHA"/>
    <property type="match status" value="1"/>
</dbReference>
<feature type="transmembrane region" description="Helical" evidence="5">
    <location>
        <begin position="176"/>
        <end position="195"/>
    </location>
</feature>
<dbReference type="EMBL" id="BPMK01000003">
    <property type="protein sequence ID" value="GIZ50916.1"/>
    <property type="molecule type" value="Genomic_DNA"/>
</dbReference>
<accession>A0ABQ4Q1J9</accession>
<dbReference type="PANTHER" id="PTHR37955:SF1">
    <property type="entry name" value="DEP DOMAIN-CONTAINING PROTEIN"/>
    <property type="match status" value="1"/>
</dbReference>
<protein>
    <submittedName>
        <fullName evidence="6">Transporter</fullName>
    </submittedName>
</protein>
<evidence type="ECO:0000256" key="3">
    <source>
        <dbReference type="ARBA" id="ARBA00022989"/>
    </source>
</evidence>
<dbReference type="Pfam" id="PF03595">
    <property type="entry name" value="SLAC1"/>
    <property type="match status" value="1"/>
</dbReference>
<dbReference type="RefSeq" id="WP_220807082.1">
    <property type="nucleotide sequence ID" value="NZ_BPMK01000003.1"/>
</dbReference>
<feature type="transmembrane region" description="Helical" evidence="5">
    <location>
        <begin position="21"/>
        <end position="40"/>
    </location>
</feature>
<evidence type="ECO:0000256" key="2">
    <source>
        <dbReference type="ARBA" id="ARBA00022692"/>
    </source>
</evidence>
<evidence type="ECO:0000256" key="1">
    <source>
        <dbReference type="ARBA" id="ARBA00004141"/>
    </source>
</evidence>
<proteinExistence type="predicted"/>
<dbReference type="InterPro" id="IPR004695">
    <property type="entry name" value="SLAC1/Mae1/Ssu1/TehA"/>
</dbReference>
<evidence type="ECO:0000256" key="5">
    <source>
        <dbReference type="SAM" id="Phobius"/>
    </source>
</evidence>
<comment type="subcellular location">
    <subcellularLocation>
        <location evidence="1">Membrane</location>
        <topology evidence="1">Multi-pass membrane protein</topology>
    </subcellularLocation>
</comment>
<feature type="transmembrane region" description="Helical" evidence="5">
    <location>
        <begin position="207"/>
        <end position="228"/>
    </location>
</feature>